<feature type="compositionally biased region" description="Polar residues" evidence="12">
    <location>
        <begin position="59"/>
        <end position="77"/>
    </location>
</feature>
<evidence type="ECO:0000256" key="13">
    <source>
        <dbReference type="SAM" id="Phobius"/>
    </source>
</evidence>
<gene>
    <name evidence="14" type="ORF">AMTR_s00123p00071440</name>
</gene>
<dbReference type="HOGENOM" id="CLU_018420_8_0_1"/>
<evidence type="ECO:0000256" key="10">
    <source>
        <dbReference type="ARBA" id="ARBA00023277"/>
    </source>
</evidence>
<dbReference type="InterPro" id="IPR024709">
    <property type="entry name" value="FucosylTrfase_pln"/>
</dbReference>
<keyword evidence="8" id="KW-0325">Glycoprotein</keyword>
<dbReference type="EMBL" id="KI396296">
    <property type="protein sequence ID" value="ERM97511.1"/>
    <property type="molecule type" value="Genomic_DNA"/>
</dbReference>
<evidence type="ECO:0000256" key="4">
    <source>
        <dbReference type="ARBA" id="ARBA00022679"/>
    </source>
</evidence>
<keyword evidence="3" id="KW-0328">Glycosyltransferase</keyword>
<dbReference type="InterPro" id="IPR052272">
    <property type="entry name" value="GT106_glycosyltransferase"/>
</dbReference>
<evidence type="ECO:0000256" key="1">
    <source>
        <dbReference type="ARBA" id="ARBA00004167"/>
    </source>
</evidence>
<dbReference type="GO" id="GO:0016020">
    <property type="term" value="C:membrane"/>
    <property type="evidence" value="ECO:0007669"/>
    <property type="project" value="UniProtKB-SubCell"/>
</dbReference>
<keyword evidence="9" id="KW-0294">Fucose metabolism</keyword>
<comment type="subcellular location">
    <subcellularLocation>
        <location evidence="1">Membrane</location>
        <topology evidence="1">Single-pass membrane protein</topology>
    </subcellularLocation>
</comment>
<dbReference type="Gramene" id="ERM97511">
    <property type="protein sequence ID" value="ERM97511"/>
    <property type="gene ID" value="AMTR_s00123p00071440"/>
</dbReference>
<keyword evidence="7 13" id="KW-0472">Membrane</keyword>
<evidence type="ECO:0000256" key="5">
    <source>
        <dbReference type="ARBA" id="ARBA00022692"/>
    </source>
</evidence>
<organism evidence="14 15">
    <name type="scientific">Amborella trichopoda</name>
    <dbReference type="NCBI Taxonomy" id="13333"/>
    <lineage>
        <taxon>Eukaryota</taxon>
        <taxon>Viridiplantae</taxon>
        <taxon>Streptophyta</taxon>
        <taxon>Embryophyta</taxon>
        <taxon>Tracheophyta</taxon>
        <taxon>Spermatophyta</taxon>
        <taxon>Magnoliopsida</taxon>
        <taxon>Amborellales</taxon>
        <taxon>Amborellaceae</taxon>
        <taxon>Amborella</taxon>
    </lineage>
</organism>
<keyword evidence="5 13" id="KW-0812">Transmembrane</keyword>
<feature type="transmembrane region" description="Helical" evidence="13">
    <location>
        <begin position="148"/>
        <end position="169"/>
    </location>
</feature>
<comment type="similarity">
    <text evidence="2">Belongs to the glycosyltransferase GT106 family.</text>
</comment>
<evidence type="ECO:0000256" key="6">
    <source>
        <dbReference type="ARBA" id="ARBA00022989"/>
    </source>
</evidence>
<dbReference type="AlphaFoldDB" id="W1NNT5"/>
<dbReference type="InterPro" id="IPR019378">
    <property type="entry name" value="GDP-Fuc_O-FucTrfase"/>
</dbReference>
<keyword evidence="15" id="KW-1185">Reference proteome</keyword>
<evidence type="ECO:0000313" key="15">
    <source>
        <dbReference type="Proteomes" id="UP000017836"/>
    </source>
</evidence>
<proteinExistence type="inferred from homology"/>
<dbReference type="eggNOG" id="ENOG502QU78">
    <property type="taxonomic scope" value="Eukaryota"/>
</dbReference>
<dbReference type="PIRSF" id="PIRSF009360">
    <property type="entry name" value="UCP009360"/>
    <property type="match status" value="1"/>
</dbReference>
<evidence type="ECO:0000256" key="3">
    <source>
        <dbReference type="ARBA" id="ARBA00022676"/>
    </source>
</evidence>
<evidence type="ECO:0000256" key="7">
    <source>
        <dbReference type="ARBA" id="ARBA00023136"/>
    </source>
</evidence>
<accession>W1NNT5</accession>
<reference evidence="15" key="1">
    <citation type="journal article" date="2013" name="Science">
        <title>The Amborella genome and the evolution of flowering plants.</title>
        <authorList>
            <consortium name="Amborella Genome Project"/>
        </authorList>
    </citation>
    <scope>NUCLEOTIDE SEQUENCE [LARGE SCALE GENOMIC DNA]</scope>
</reference>
<feature type="region of interest" description="Disordered" evidence="12">
    <location>
        <begin position="25"/>
        <end position="98"/>
    </location>
</feature>
<dbReference type="GO" id="GO:0016757">
    <property type="term" value="F:glycosyltransferase activity"/>
    <property type="evidence" value="ECO:0007669"/>
    <property type="project" value="UniProtKB-KW"/>
</dbReference>
<protein>
    <recommendedName>
        <fullName evidence="11">O-fucosyltransferase family protein</fullName>
    </recommendedName>
</protein>
<evidence type="ECO:0000256" key="2">
    <source>
        <dbReference type="ARBA" id="ARBA00007737"/>
    </source>
</evidence>
<dbReference type="GO" id="GO:0006004">
    <property type="term" value="P:fucose metabolic process"/>
    <property type="evidence" value="ECO:0007669"/>
    <property type="project" value="UniProtKB-KW"/>
</dbReference>
<evidence type="ECO:0000256" key="12">
    <source>
        <dbReference type="SAM" id="MobiDB-lite"/>
    </source>
</evidence>
<evidence type="ECO:0000256" key="11">
    <source>
        <dbReference type="ARBA" id="ARBA00030350"/>
    </source>
</evidence>
<sequence>MNPLEEPASFQLRKLKLTSLEDEHEALLPELDQSNGETRDRETNAASNAWSSAFHMRSHSTTPRSRQGSPRSPTHQPTIFKDNGPLGRSSGSQSRFSRMQGASASTVGFGRRLRLKFVAGMRFLGFWLKLQGFEMKKKHIVGTKKRRFWSIIGALGLVATFFLMNWWILLRLQDVPSRKREATLNQSSLFEGEWIKSSKQNRPQKVMYPRLLALAAHALGEGVHNPEPKDLWVEPLHYEPAWAPCADQRNWEVTENSTGYIVVSANGGINQQRVAVCNAVAVSRLLNATLVVPKFLYSSVWRDESQFSDIYQEDHFINYLKEDIKIVKELPVELQSLDLEAIGSVVTDNDIMKESKPSFFLRKILPLLIQTRVVHFVGFGNRLAFDPIPFELQKLRCRCNFHALIFVHKIQEAGALIVQRMHQYVPRWGPIDRNLLGHFAVDTDEKGKNHIPVKASKYLALHLRFEIDMVAYSMCEFGGVEAEREELELYRSIHFPALYLLKKSTMLPSPEDLRSEGRCPLTPEEAVLVLAALGFKRESHIFVAGAHIYGGQSRMVALTSLYPNLVTKEDLLSSEEIRPFKNFSSQLAALDFIGCAAADAFAMTDSGSRFSSLVSGYRMYYGGGKLPTVRPNKRRLAGIFVKNNKIEWKVFEKSVRKAVRQSKNVHIRPAGRNIYRHPLCPECMCMMD</sequence>
<name>W1NNT5_AMBTC</name>
<dbReference type="PANTHER" id="PTHR31933">
    <property type="entry name" value="O-FUCOSYLTRANSFERASE 2-RELATED"/>
    <property type="match status" value="1"/>
</dbReference>
<feature type="compositionally biased region" description="Low complexity" evidence="12">
    <location>
        <begin position="87"/>
        <end position="98"/>
    </location>
</feature>
<dbReference type="OrthoDB" id="1868072at2759"/>
<keyword evidence="10" id="KW-0119">Carbohydrate metabolism</keyword>
<dbReference type="Proteomes" id="UP000017836">
    <property type="component" value="Unassembled WGS sequence"/>
</dbReference>
<evidence type="ECO:0000313" key="14">
    <source>
        <dbReference type="EMBL" id="ERM97511.1"/>
    </source>
</evidence>
<evidence type="ECO:0000256" key="9">
    <source>
        <dbReference type="ARBA" id="ARBA00023253"/>
    </source>
</evidence>
<keyword evidence="6 13" id="KW-1133">Transmembrane helix</keyword>
<dbReference type="OMA" id="RHLVGPF"/>
<evidence type="ECO:0000256" key="8">
    <source>
        <dbReference type="ARBA" id="ARBA00023180"/>
    </source>
</evidence>
<dbReference type="PANTHER" id="PTHR31933:SF9">
    <property type="entry name" value="O-FUCOSYLTRANSFERASE 2"/>
    <property type="match status" value="1"/>
</dbReference>
<keyword evidence="4" id="KW-0808">Transferase</keyword>
<dbReference type="KEGG" id="atr:18425480"/>
<dbReference type="Pfam" id="PF10250">
    <property type="entry name" value="O-FucT"/>
    <property type="match status" value="1"/>
</dbReference>
<dbReference type="CDD" id="cd11299">
    <property type="entry name" value="O-FucT_plant"/>
    <property type="match status" value="1"/>
</dbReference>